<keyword evidence="1" id="KW-0732">Signal</keyword>
<dbReference type="GO" id="GO:0042277">
    <property type="term" value="F:peptide binding"/>
    <property type="evidence" value="ECO:0007669"/>
    <property type="project" value="TreeGrafter"/>
</dbReference>
<dbReference type="InterPro" id="IPR014782">
    <property type="entry name" value="Peptidase_M1_dom"/>
</dbReference>
<gene>
    <name evidence="3" type="ORF">OLC1_LOCUS9180</name>
</gene>
<dbReference type="GO" id="GO:0005615">
    <property type="term" value="C:extracellular space"/>
    <property type="evidence" value="ECO:0007669"/>
    <property type="project" value="TreeGrafter"/>
</dbReference>
<organism evidence="3 4">
    <name type="scientific">Oldenlandia corymbosa var. corymbosa</name>
    <dbReference type="NCBI Taxonomy" id="529605"/>
    <lineage>
        <taxon>Eukaryota</taxon>
        <taxon>Viridiplantae</taxon>
        <taxon>Streptophyta</taxon>
        <taxon>Embryophyta</taxon>
        <taxon>Tracheophyta</taxon>
        <taxon>Spermatophyta</taxon>
        <taxon>Magnoliopsida</taxon>
        <taxon>eudicotyledons</taxon>
        <taxon>Gunneridae</taxon>
        <taxon>Pentapetalae</taxon>
        <taxon>asterids</taxon>
        <taxon>lamiids</taxon>
        <taxon>Gentianales</taxon>
        <taxon>Rubiaceae</taxon>
        <taxon>Rubioideae</taxon>
        <taxon>Spermacoceae</taxon>
        <taxon>Hedyotis-Oldenlandia complex</taxon>
        <taxon>Oldenlandia</taxon>
    </lineage>
</organism>
<proteinExistence type="predicted"/>
<dbReference type="InterPro" id="IPR027268">
    <property type="entry name" value="Peptidase_M4/M1_CTD_sf"/>
</dbReference>
<dbReference type="SUPFAM" id="SSF55486">
    <property type="entry name" value="Metalloproteases ('zincins'), catalytic domain"/>
    <property type="match status" value="1"/>
</dbReference>
<evidence type="ECO:0000313" key="4">
    <source>
        <dbReference type="Proteomes" id="UP001161247"/>
    </source>
</evidence>
<dbReference type="PANTHER" id="PTHR11533">
    <property type="entry name" value="PROTEASE M1 ZINC METALLOPROTEASE"/>
    <property type="match status" value="1"/>
</dbReference>
<dbReference type="GO" id="GO:0005737">
    <property type="term" value="C:cytoplasm"/>
    <property type="evidence" value="ECO:0007669"/>
    <property type="project" value="TreeGrafter"/>
</dbReference>
<accession>A0AAV1CWI0</accession>
<dbReference type="Pfam" id="PF01433">
    <property type="entry name" value="Peptidase_M1"/>
    <property type="match status" value="1"/>
</dbReference>
<reference evidence="3" key="1">
    <citation type="submission" date="2023-03" db="EMBL/GenBank/DDBJ databases">
        <authorList>
            <person name="Julca I."/>
        </authorList>
    </citation>
    <scope>NUCLEOTIDE SEQUENCE</scope>
</reference>
<dbReference type="GO" id="GO:0016020">
    <property type="term" value="C:membrane"/>
    <property type="evidence" value="ECO:0007669"/>
    <property type="project" value="TreeGrafter"/>
</dbReference>
<dbReference type="EMBL" id="OX459120">
    <property type="protein sequence ID" value="CAI9099099.1"/>
    <property type="molecule type" value="Genomic_DNA"/>
</dbReference>
<keyword evidence="4" id="KW-1185">Reference proteome</keyword>
<feature type="signal peptide" evidence="1">
    <location>
        <begin position="1"/>
        <end position="26"/>
    </location>
</feature>
<feature type="domain" description="Peptidase M1 membrane alanine aminopeptidase" evidence="2">
    <location>
        <begin position="18"/>
        <end position="95"/>
    </location>
</feature>
<dbReference type="GO" id="GO:0043171">
    <property type="term" value="P:peptide catabolic process"/>
    <property type="evidence" value="ECO:0007669"/>
    <property type="project" value="TreeGrafter"/>
</dbReference>
<evidence type="ECO:0000256" key="1">
    <source>
        <dbReference type="SAM" id="SignalP"/>
    </source>
</evidence>
<dbReference type="AlphaFoldDB" id="A0AAV1CWI0"/>
<sequence length="105" mass="11743">MDLFVGCPKLSIFLWLICSYVSYLGADSLFPESEIWTQFLDESTEGLCLDGLLESHPIEVCDPGYSSISRVTNFAQGAFVIQMLQGYLGAERFHVNIFPVLLNTI</sequence>
<dbReference type="Proteomes" id="UP001161247">
    <property type="component" value="Chromosome 3"/>
</dbReference>
<protein>
    <submittedName>
        <fullName evidence="3">OLC1v1035870C1</fullName>
    </submittedName>
</protein>
<dbReference type="GO" id="GO:0070006">
    <property type="term" value="F:metalloaminopeptidase activity"/>
    <property type="evidence" value="ECO:0007669"/>
    <property type="project" value="TreeGrafter"/>
</dbReference>
<dbReference type="PANTHER" id="PTHR11533:SF174">
    <property type="entry name" value="PUROMYCIN-SENSITIVE AMINOPEPTIDASE-RELATED"/>
    <property type="match status" value="1"/>
</dbReference>
<evidence type="ECO:0000259" key="2">
    <source>
        <dbReference type="Pfam" id="PF01433"/>
    </source>
</evidence>
<feature type="chain" id="PRO_5043852594" evidence="1">
    <location>
        <begin position="27"/>
        <end position="105"/>
    </location>
</feature>
<evidence type="ECO:0000313" key="3">
    <source>
        <dbReference type="EMBL" id="CAI9099099.1"/>
    </source>
</evidence>
<dbReference type="GO" id="GO:0006508">
    <property type="term" value="P:proteolysis"/>
    <property type="evidence" value="ECO:0007669"/>
    <property type="project" value="TreeGrafter"/>
</dbReference>
<dbReference type="Gene3D" id="1.10.390.10">
    <property type="entry name" value="Neutral Protease Domain 2"/>
    <property type="match status" value="1"/>
</dbReference>
<name>A0AAV1CWI0_OLDCO</name>
<dbReference type="GO" id="GO:0008270">
    <property type="term" value="F:zinc ion binding"/>
    <property type="evidence" value="ECO:0007669"/>
    <property type="project" value="InterPro"/>
</dbReference>
<dbReference type="InterPro" id="IPR050344">
    <property type="entry name" value="Peptidase_M1_aminopeptidases"/>
</dbReference>